<dbReference type="RefSeq" id="WP_076084228.1">
    <property type="nucleotide sequence ID" value="NZ_CP019070.1"/>
</dbReference>
<dbReference type="Proteomes" id="UP000186074">
    <property type="component" value="Chromosome"/>
</dbReference>
<evidence type="ECO:0000256" key="1">
    <source>
        <dbReference type="ARBA" id="ARBA00006975"/>
    </source>
</evidence>
<dbReference type="HAMAP" id="MF_00580">
    <property type="entry name" value="CH10"/>
    <property type="match status" value="1"/>
</dbReference>
<evidence type="ECO:0000256" key="4">
    <source>
        <dbReference type="RuleBase" id="RU000535"/>
    </source>
</evidence>
<evidence type="ECO:0000313" key="6">
    <source>
        <dbReference type="Proteomes" id="UP000186074"/>
    </source>
</evidence>
<keyword evidence="2 3" id="KW-0143">Chaperone</keyword>
<dbReference type="OrthoDB" id="9806791at2"/>
<dbReference type="STRING" id="1850254.LPB137_03065"/>
<evidence type="ECO:0000256" key="2">
    <source>
        <dbReference type="ARBA" id="ARBA00023186"/>
    </source>
</evidence>
<dbReference type="NCBIfam" id="NF001537">
    <property type="entry name" value="PRK00364.3-3"/>
    <property type="match status" value="1"/>
</dbReference>
<dbReference type="Gene3D" id="2.30.33.40">
    <property type="entry name" value="GroES chaperonin"/>
    <property type="match status" value="1"/>
</dbReference>
<evidence type="ECO:0000256" key="3">
    <source>
        <dbReference type="HAMAP-Rule" id="MF_00580"/>
    </source>
</evidence>
<reference evidence="5 6" key="1">
    <citation type="submission" date="2017-01" db="EMBL/GenBank/DDBJ databases">
        <title>Genome sequencing of Arcobacter sp. LPB0137.</title>
        <authorList>
            <person name="Lee G.-W."/>
            <person name="Yi H."/>
        </authorList>
    </citation>
    <scope>NUCLEOTIDE SEQUENCE [LARGE SCALE GENOMIC DNA]</scope>
    <source>
        <strain evidence="5 6">LPB0137</strain>
    </source>
</reference>
<dbReference type="InterPro" id="IPR020818">
    <property type="entry name" value="Chaperonin_GroES"/>
</dbReference>
<dbReference type="Pfam" id="PF00166">
    <property type="entry name" value="Cpn10"/>
    <property type="match status" value="1"/>
</dbReference>
<dbReference type="InterPro" id="IPR011032">
    <property type="entry name" value="GroES-like_sf"/>
</dbReference>
<evidence type="ECO:0000313" key="5">
    <source>
        <dbReference type="EMBL" id="APW64894.1"/>
    </source>
</evidence>
<keyword evidence="6" id="KW-1185">Reference proteome</keyword>
<dbReference type="CDD" id="cd00320">
    <property type="entry name" value="cpn10"/>
    <property type="match status" value="1"/>
</dbReference>
<dbReference type="GO" id="GO:0046872">
    <property type="term" value="F:metal ion binding"/>
    <property type="evidence" value="ECO:0007669"/>
    <property type="project" value="TreeGrafter"/>
</dbReference>
<comment type="similarity">
    <text evidence="1 3 4">Belongs to the GroES chaperonin family.</text>
</comment>
<dbReference type="AlphaFoldDB" id="A0A1P8KK31"/>
<keyword evidence="3" id="KW-0963">Cytoplasm</keyword>
<dbReference type="KEGG" id="alp:LPB137_03065"/>
<comment type="subunit">
    <text evidence="3">Heptamer of 7 subunits arranged in a ring. Interacts with the chaperonin GroEL.</text>
</comment>
<comment type="subcellular location">
    <subcellularLocation>
        <location evidence="3">Cytoplasm</location>
    </subcellularLocation>
</comment>
<dbReference type="SUPFAM" id="SSF50129">
    <property type="entry name" value="GroES-like"/>
    <property type="match status" value="1"/>
</dbReference>
<protein>
    <recommendedName>
        <fullName evidence="3">Co-chaperonin GroES</fullName>
    </recommendedName>
    <alternativeName>
        <fullName evidence="3">10 kDa chaperonin</fullName>
    </alternativeName>
    <alternativeName>
        <fullName evidence="3">Chaperonin-10</fullName>
        <shortName evidence="3">Cpn10</shortName>
    </alternativeName>
</protein>
<dbReference type="GO" id="GO:0005524">
    <property type="term" value="F:ATP binding"/>
    <property type="evidence" value="ECO:0007669"/>
    <property type="project" value="InterPro"/>
</dbReference>
<dbReference type="PANTHER" id="PTHR10772:SF58">
    <property type="entry name" value="CO-CHAPERONIN GROES"/>
    <property type="match status" value="1"/>
</dbReference>
<dbReference type="EMBL" id="CP019070">
    <property type="protein sequence ID" value="APW64894.1"/>
    <property type="molecule type" value="Genomic_DNA"/>
</dbReference>
<dbReference type="PANTHER" id="PTHR10772">
    <property type="entry name" value="10 KDA HEAT SHOCK PROTEIN"/>
    <property type="match status" value="1"/>
</dbReference>
<dbReference type="SMART" id="SM00883">
    <property type="entry name" value="Cpn10"/>
    <property type="match status" value="1"/>
</dbReference>
<sequence length="85" mass="9356">MNFKPLGKRVLVQRTEVESKTASGIILVDSAKEKPNTAEVKAIGGEITEIKVGDTIVFEQFRGTEFTLDGVDYLVLEQENIIGVM</sequence>
<dbReference type="PRINTS" id="PR00297">
    <property type="entry name" value="CHAPERONIN10"/>
</dbReference>
<dbReference type="FunFam" id="2.30.33.40:FF:000001">
    <property type="entry name" value="10 kDa chaperonin"/>
    <property type="match status" value="1"/>
</dbReference>
<name>A0A1P8KK31_9BACT</name>
<accession>A0A1P8KK31</accession>
<proteinExistence type="inferred from homology"/>
<comment type="function">
    <text evidence="3 4">Together with the chaperonin GroEL, plays an essential role in assisting protein folding. The GroEL-GroES system forms a nano-cage that allows encapsulation of the non-native substrate proteins and provides a physical environment optimized to promote and accelerate protein folding. GroES binds to the apical surface of the GroEL ring, thereby capping the opening of the GroEL channel.</text>
</comment>
<dbReference type="GO" id="GO:0051087">
    <property type="term" value="F:protein-folding chaperone binding"/>
    <property type="evidence" value="ECO:0007669"/>
    <property type="project" value="TreeGrafter"/>
</dbReference>
<dbReference type="GO" id="GO:0051082">
    <property type="term" value="F:unfolded protein binding"/>
    <property type="evidence" value="ECO:0007669"/>
    <property type="project" value="TreeGrafter"/>
</dbReference>
<gene>
    <name evidence="3" type="primary">groES</name>
    <name evidence="3" type="synonym">groS</name>
    <name evidence="5" type="ORF">LPB137_03065</name>
</gene>
<dbReference type="GO" id="GO:0005737">
    <property type="term" value="C:cytoplasm"/>
    <property type="evidence" value="ECO:0007669"/>
    <property type="project" value="UniProtKB-SubCell"/>
</dbReference>
<organism evidence="5 6">
    <name type="scientific">Poseidonibacter parvus</name>
    <dbReference type="NCBI Taxonomy" id="1850254"/>
    <lineage>
        <taxon>Bacteria</taxon>
        <taxon>Pseudomonadati</taxon>
        <taxon>Campylobacterota</taxon>
        <taxon>Epsilonproteobacteria</taxon>
        <taxon>Campylobacterales</taxon>
        <taxon>Arcobacteraceae</taxon>
        <taxon>Poseidonibacter</taxon>
    </lineage>
</organism>
<dbReference type="GO" id="GO:0044183">
    <property type="term" value="F:protein folding chaperone"/>
    <property type="evidence" value="ECO:0007669"/>
    <property type="project" value="InterPro"/>
</dbReference>
<dbReference type="InterPro" id="IPR037124">
    <property type="entry name" value="Chaperonin_GroES_sf"/>
</dbReference>